<dbReference type="PROSITE" id="PS50071">
    <property type="entry name" value="HOMEOBOX_2"/>
    <property type="match status" value="1"/>
</dbReference>
<feature type="compositionally biased region" description="Pro residues" evidence="14">
    <location>
        <begin position="1219"/>
        <end position="1228"/>
    </location>
</feature>
<organism evidence="17 18">
    <name type="scientific">Scleropages formosus</name>
    <name type="common">Asian bonytongue</name>
    <name type="synonym">Osteoglossum formosum</name>
    <dbReference type="NCBI Taxonomy" id="113540"/>
    <lineage>
        <taxon>Eukaryota</taxon>
        <taxon>Metazoa</taxon>
        <taxon>Chordata</taxon>
        <taxon>Craniata</taxon>
        <taxon>Vertebrata</taxon>
        <taxon>Euteleostomi</taxon>
        <taxon>Actinopterygii</taxon>
        <taxon>Neopterygii</taxon>
        <taxon>Teleostei</taxon>
        <taxon>Osteoglossocephala</taxon>
        <taxon>Osteoglossomorpha</taxon>
        <taxon>Osteoglossiformes</taxon>
        <taxon>Osteoglossidae</taxon>
        <taxon>Scleropages</taxon>
    </lineage>
</organism>
<comment type="subcellular location">
    <subcellularLocation>
        <location evidence="1 11 12">Nucleus</location>
    </subcellularLocation>
</comment>
<proteinExistence type="inferred from homology"/>
<comment type="similarity">
    <text evidence="2 13">Belongs to the CUT homeobox family.</text>
</comment>
<evidence type="ECO:0000256" key="11">
    <source>
        <dbReference type="PROSITE-ProRule" id="PRU00108"/>
    </source>
</evidence>
<dbReference type="STRING" id="113540.ENSSFOP00015054744"/>
<keyword evidence="10 11" id="KW-0539">Nucleus</keyword>
<feature type="region of interest" description="Disordered" evidence="14">
    <location>
        <begin position="572"/>
        <end position="621"/>
    </location>
</feature>
<keyword evidence="8 11" id="KW-0371">Homeobox</keyword>
<keyword evidence="7 11" id="KW-0238">DNA-binding</keyword>
<dbReference type="Proteomes" id="UP000034805">
    <property type="component" value="Unassembled WGS sequence"/>
</dbReference>
<dbReference type="GO" id="GO:0000981">
    <property type="term" value="F:DNA-binding transcription factor activity, RNA polymerase II-specific"/>
    <property type="evidence" value="ECO:0007669"/>
    <property type="project" value="TreeGrafter"/>
</dbReference>
<keyword evidence="6" id="KW-0175">Coiled coil</keyword>
<feature type="DNA-binding region" description="Homeobox" evidence="11">
    <location>
        <begin position="967"/>
        <end position="1026"/>
    </location>
</feature>
<feature type="region of interest" description="Disordered" evidence="14">
    <location>
        <begin position="747"/>
        <end position="825"/>
    </location>
</feature>
<keyword evidence="3" id="KW-0597">Phosphoprotein</keyword>
<dbReference type="EMBL" id="JARO02005322">
    <property type="protein sequence ID" value="KPP66968.1"/>
    <property type="molecule type" value="Genomic_DNA"/>
</dbReference>
<feature type="compositionally biased region" description="Low complexity" evidence="14">
    <location>
        <begin position="572"/>
        <end position="594"/>
    </location>
</feature>
<dbReference type="InterPro" id="IPR009057">
    <property type="entry name" value="Homeodomain-like_sf"/>
</dbReference>
<comment type="caution">
    <text evidence="17">The sequence shown here is derived from an EMBL/GenBank/DDBJ whole genome shotgun (WGS) entry which is preliminary data.</text>
</comment>
<keyword evidence="4" id="KW-0677">Repeat</keyword>
<evidence type="ECO:0000259" key="15">
    <source>
        <dbReference type="PROSITE" id="PS50071"/>
    </source>
</evidence>
<keyword evidence="5 13" id="KW-0805">Transcription regulation</keyword>
<feature type="compositionally biased region" description="Basic and acidic residues" evidence="14">
    <location>
        <begin position="178"/>
        <end position="188"/>
    </location>
</feature>
<dbReference type="Gene3D" id="1.10.10.60">
    <property type="entry name" value="Homeodomain-like"/>
    <property type="match status" value="1"/>
</dbReference>
<dbReference type="SMART" id="SM01109">
    <property type="entry name" value="CUT"/>
    <property type="match status" value="3"/>
</dbReference>
<feature type="domain" description="Homeobox" evidence="15">
    <location>
        <begin position="965"/>
        <end position="1025"/>
    </location>
</feature>
<evidence type="ECO:0000256" key="13">
    <source>
        <dbReference type="RuleBase" id="RU361129"/>
    </source>
</evidence>
<dbReference type="FunFam" id="1.10.260.40:FF:000004">
    <property type="entry name" value="Cut-like homeobox 1a"/>
    <property type="match status" value="2"/>
</dbReference>
<evidence type="ECO:0000256" key="3">
    <source>
        <dbReference type="ARBA" id="ARBA00022553"/>
    </source>
</evidence>
<feature type="region of interest" description="Disordered" evidence="14">
    <location>
        <begin position="931"/>
        <end position="964"/>
    </location>
</feature>
<dbReference type="Pfam" id="PF00046">
    <property type="entry name" value="Homeodomain"/>
    <property type="match status" value="1"/>
</dbReference>
<evidence type="ECO:0000313" key="18">
    <source>
        <dbReference type="Proteomes" id="UP000034805"/>
    </source>
</evidence>
<feature type="domain" description="CUT" evidence="16">
    <location>
        <begin position="665"/>
        <end position="752"/>
    </location>
</feature>
<feature type="compositionally biased region" description="Pro residues" evidence="14">
    <location>
        <begin position="814"/>
        <end position="823"/>
    </location>
</feature>
<evidence type="ECO:0000256" key="8">
    <source>
        <dbReference type="ARBA" id="ARBA00023155"/>
    </source>
</evidence>
<reference evidence="17 18" key="1">
    <citation type="submission" date="2015-08" db="EMBL/GenBank/DDBJ databases">
        <title>The genome of the Asian arowana (Scleropages formosus).</title>
        <authorList>
            <person name="Tan M.H."/>
            <person name="Gan H.M."/>
            <person name="Croft L.J."/>
            <person name="Austin C.M."/>
        </authorList>
    </citation>
    <scope>NUCLEOTIDE SEQUENCE [LARGE SCALE GENOMIC DNA]</scope>
    <source>
        <strain evidence="17">Aro1</strain>
    </source>
</reference>
<evidence type="ECO:0000256" key="12">
    <source>
        <dbReference type="RuleBase" id="RU000682"/>
    </source>
</evidence>
<feature type="compositionally biased region" description="Low complexity" evidence="14">
    <location>
        <begin position="1200"/>
        <end position="1218"/>
    </location>
</feature>
<evidence type="ECO:0000256" key="7">
    <source>
        <dbReference type="ARBA" id="ARBA00023125"/>
    </source>
</evidence>
<sequence>MCRTSRGVKVVTLAQGFRQAESRSFGVDLHGPSGTHSLGVDAVDQLDHVLQCSVMLHALCSRAKEVSLVVRNLEKASQERELSGSPPSQLESALLAKDREILRLLENVQRLQFTLQEVQEVSANRIAELERQLAFKAEAIERLEAKLRSQADYEEVKTELSILKAMKLGSSGGSSSQDHAEGPGKEPGRPVGSDSSPPRVHRMDRNSSSSPGLPGSAPHEPPRPFSASPFPGERLSAEHPLPKQLLSPSFRKDTGGPMAFPTALYAAKAALLSASGGEAGPPSDQSESGGSSAGDEDQLDTAEIAYQVKEQLLKHNIGQRVFGHYVLGLSQGSVSEILARPKPWRKLTVKGKEPFIKMRQFLSDEQNILALRTIQVRQRGSITPRIRTPETGSDDAIKNILEQAKKEIQSQRGGEGKPSPGGSSSRTSGSGGSAGNSSDDTIKSILEQARREMEAQQQALMEMEACGRGRTVGAAGERLPLPLNTPPRGMPLPTTYIKQEEGGTMPVGMANPSGGGGSTPQTPLGVLSPAAFVQNIIRKVKSEIGEAGSYFDHHWSVERSGAAAASGDGALRSYASNSSSPAHSSSSSGHSALPRPWPRPDNSEGLPSGEEASAGEEEVGRPVEVKVEAEVSANGDVPCAGRLSYYPAYIPRALKPTVPPLTPEQYETYMYREVDTIELTRQVKEKLAKNGICQRIFGEKVLGLSQGSVSDMLSRPKPWSKLTQKGREPFIRMQLWLLDQLGQSLSQVPNQGPLLDRSPATAQPSPSPPPSPARSPSSPEREPVGLASDSSKENQQPEGISPTPEPLGGKATPSPAPSHPPHTPLGIQELVAMSPELDTYSITKRVKEVLTDNNLGQRLFGESILGLTQGSVSDLLSRPKPWHKLSLKGREPFVRMQLWLNDPHNVEKLRDMKKLEKKAYLKRRYGLLSAGSDSDSPGARSDCPSPGPLPGSGSGPTAVEPCPVGQAKKPRVVLAAGEKEALKRAYLLEPYPSQHTIEVLAAQLNLRTNTVINWFHNYRCASARRSRMRREVLTEGLQENDLDSEATVYATPPAHSPTSDSEERKQPHLDRSSRCRHVHNGVQHPPTVIKQEAPEVKGEEEEGAEDGEMARGKCRNQTSCVSMETWCPQLKTECEDQEALCREPTPAQRCPTSLRDDGAMCSQEGDDPNKQAADPASFKAASEPARGSLEVSLNSPSAASSPGLMLSVSPVPSSSAPISPSPPNPAPSAGPIRSLDPTATQNTKLSRRRNEKMANLDNIIHRLERAANREETLEWEF</sequence>
<evidence type="ECO:0000256" key="10">
    <source>
        <dbReference type="ARBA" id="ARBA00023242"/>
    </source>
</evidence>
<feature type="compositionally biased region" description="Low complexity" evidence="14">
    <location>
        <begin position="207"/>
        <end position="216"/>
    </location>
</feature>
<evidence type="ECO:0000256" key="5">
    <source>
        <dbReference type="ARBA" id="ARBA00023015"/>
    </source>
</evidence>
<dbReference type="InterPro" id="IPR010982">
    <property type="entry name" value="Lambda_DNA-bd_dom_sf"/>
</dbReference>
<dbReference type="Gene3D" id="1.10.260.40">
    <property type="entry name" value="lambda repressor-like DNA-binding domains"/>
    <property type="match status" value="3"/>
</dbReference>
<feature type="region of interest" description="Disordered" evidence="14">
    <location>
        <begin position="274"/>
        <end position="296"/>
    </location>
</feature>
<feature type="compositionally biased region" description="Low complexity" evidence="14">
    <location>
        <begin position="417"/>
        <end position="428"/>
    </location>
</feature>
<evidence type="ECO:0000256" key="9">
    <source>
        <dbReference type="ARBA" id="ARBA00023163"/>
    </source>
</evidence>
<evidence type="ECO:0000313" key="17">
    <source>
        <dbReference type="EMBL" id="KPP66968.1"/>
    </source>
</evidence>
<evidence type="ECO:0000259" key="16">
    <source>
        <dbReference type="PROSITE" id="PS51042"/>
    </source>
</evidence>
<dbReference type="Pfam" id="PF02376">
    <property type="entry name" value="CUT"/>
    <property type="match status" value="3"/>
</dbReference>
<dbReference type="PROSITE" id="PS51042">
    <property type="entry name" value="CUT"/>
    <property type="match status" value="3"/>
</dbReference>
<accession>A0A0P7TZG8</accession>
<name>A0A0P7TZG8_SCLFO</name>
<dbReference type="InterPro" id="IPR003350">
    <property type="entry name" value="CUT_dom"/>
</dbReference>
<evidence type="ECO:0000256" key="2">
    <source>
        <dbReference type="ARBA" id="ARBA00008190"/>
    </source>
</evidence>
<dbReference type="PANTHER" id="PTHR14043:SF5">
    <property type="entry name" value="HOMEOBOX PROTEIN CUT-LIKE 2"/>
    <property type="match status" value="1"/>
</dbReference>
<feature type="compositionally biased region" description="Low complexity" evidence="14">
    <location>
        <begin position="274"/>
        <end position="290"/>
    </location>
</feature>
<dbReference type="PANTHER" id="PTHR14043">
    <property type="entry name" value="CCAAT DISPLACEMENT PROTEIN-RELATED"/>
    <property type="match status" value="1"/>
</dbReference>
<dbReference type="GO" id="GO:0005634">
    <property type="term" value="C:nucleus"/>
    <property type="evidence" value="ECO:0007669"/>
    <property type="project" value="UniProtKB-SubCell"/>
</dbReference>
<evidence type="ECO:0000256" key="6">
    <source>
        <dbReference type="ARBA" id="ARBA00023054"/>
    </source>
</evidence>
<dbReference type="SMART" id="SM00389">
    <property type="entry name" value="HOX"/>
    <property type="match status" value="1"/>
</dbReference>
<feature type="domain" description="CUT" evidence="16">
    <location>
        <begin position="828"/>
        <end position="915"/>
    </location>
</feature>
<feature type="region of interest" description="Disordered" evidence="14">
    <location>
        <begin position="1143"/>
        <end position="1253"/>
    </location>
</feature>
<feature type="region of interest" description="Disordered" evidence="14">
    <location>
        <begin position="407"/>
        <end position="440"/>
    </location>
</feature>
<dbReference type="GO" id="GO:0000977">
    <property type="term" value="F:RNA polymerase II transcription regulatory region sequence-specific DNA binding"/>
    <property type="evidence" value="ECO:0007669"/>
    <property type="project" value="TreeGrafter"/>
</dbReference>
<feature type="region of interest" description="Disordered" evidence="14">
    <location>
        <begin position="1049"/>
        <end position="1115"/>
    </location>
</feature>
<dbReference type="FunFam" id="1.10.260.40:FF:000010">
    <property type="entry name" value="Cut-like homeobox 1a"/>
    <property type="match status" value="1"/>
</dbReference>
<dbReference type="SUPFAM" id="SSF46689">
    <property type="entry name" value="Homeodomain-like"/>
    <property type="match status" value="1"/>
</dbReference>
<feature type="compositionally biased region" description="Acidic residues" evidence="14">
    <location>
        <begin position="1098"/>
        <end position="1107"/>
    </location>
</feature>
<evidence type="ECO:0000256" key="4">
    <source>
        <dbReference type="ARBA" id="ARBA00022737"/>
    </source>
</evidence>
<evidence type="ECO:0000256" key="1">
    <source>
        <dbReference type="ARBA" id="ARBA00004123"/>
    </source>
</evidence>
<feature type="domain" description="CUT" evidence="16">
    <location>
        <begin position="290"/>
        <end position="377"/>
    </location>
</feature>
<dbReference type="CDD" id="cd00086">
    <property type="entry name" value="homeodomain"/>
    <property type="match status" value="1"/>
</dbReference>
<evidence type="ECO:0000256" key="14">
    <source>
        <dbReference type="SAM" id="MobiDB-lite"/>
    </source>
</evidence>
<dbReference type="SUPFAM" id="SSF47413">
    <property type="entry name" value="lambda repressor-like DNA-binding domains"/>
    <property type="match status" value="3"/>
</dbReference>
<dbReference type="InterPro" id="IPR001356">
    <property type="entry name" value="HD"/>
</dbReference>
<feature type="region of interest" description="Disordered" evidence="14">
    <location>
        <begin position="168"/>
        <end position="237"/>
    </location>
</feature>
<keyword evidence="9 13" id="KW-0804">Transcription</keyword>
<protein>
    <recommendedName>
        <fullName evidence="13">Homeobox protein cut-like</fullName>
    </recommendedName>
</protein>
<dbReference type="AlphaFoldDB" id="A0A0P7TZG8"/>
<gene>
    <name evidence="17" type="ORF">Z043_114487</name>
</gene>
<feature type="compositionally biased region" description="Basic and acidic residues" evidence="14">
    <location>
        <begin position="1061"/>
        <end position="1073"/>
    </location>
</feature>